<dbReference type="AlphaFoldDB" id="A0A897NG19"/>
<feature type="transmembrane region" description="Helical" evidence="1">
    <location>
        <begin position="44"/>
        <end position="63"/>
    </location>
</feature>
<sequence length="107" mass="11905">MSGRTIKTGAVAAISTPQTLVDRLLTSGMADALAPSELLSARRLARFGYLGLFVVVAYFTPLFEQYPPLQWLGIAGLLIVFFDAVICARRRWREIRETMGTDEQEPN</sequence>
<keyword evidence="1" id="KW-0812">Transmembrane</keyword>
<name>A0A897NG19_9EURY</name>
<evidence type="ECO:0000313" key="2">
    <source>
        <dbReference type="EMBL" id="QSG10385.1"/>
    </source>
</evidence>
<dbReference type="EMBL" id="CP064788">
    <property type="protein sequence ID" value="QSG10385.1"/>
    <property type="molecule type" value="Genomic_DNA"/>
</dbReference>
<proteinExistence type="predicted"/>
<gene>
    <name evidence="2" type="ORF">HSR122_3016</name>
</gene>
<reference evidence="2 3" key="1">
    <citation type="submission" date="2020-11" db="EMBL/GenBank/DDBJ databases">
        <title>Carbohydrate-dependent, anaerobic sulfur respiration: A novel catabolism in halophilic archaea.</title>
        <authorList>
            <person name="Sorokin D.Y."/>
            <person name="Messina E."/>
            <person name="Smedile F."/>
            <person name="La Cono V."/>
            <person name="Hallsworth J.E."/>
            <person name="Yakimov M.M."/>
        </authorList>
    </citation>
    <scope>NUCLEOTIDE SEQUENCE [LARGE SCALE GENOMIC DNA]</scope>
    <source>
        <strain evidence="2 3">HSR12-2</strain>
    </source>
</reference>
<keyword evidence="1" id="KW-0472">Membrane</keyword>
<protein>
    <submittedName>
        <fullName evidence="2">Putative membrane protein</fullName>
    </submittedName>
</protein>
<evidence type="ECO:0000313" key="3">
    <source>
        <dbReference type="Proteomes" id="UP000662973"/>
    </source>
</evidence>
<evidence type="ECO:0000256" key="1">
    <source>
        <dbReference type="SAM" id="Phobius"/>
    </source>
</evidence>
<keyword evidence="1" id="KW-1133">Transmembrane helix</keyword>
<dbReference type="Proteomes" id="UP000662973">
    <property type="component" value="Chromosome"/>
</dbReference>
<organism evidence="2 3">
    <name type="scientific">Halapricum desulfuricans</name>
    <dbReference type="NCBI Taxonomy" id="2841257"/>
    <lineage>
        <taxon>Archaea</taxon>
        <taxon>Methanobacteriati</taxon>
        <taxon>Methanobacteriota</taxon>
        <taxon>Stenosarchaea group</taxon>
        <taxon>Halobacteria</taxon>
        <taxon>Halobacteriales</taxon>
        <taxon>Haloarculaceae</taxon>
        <taxon>Halapricum</taxon>
    </lineage>
</organism>
<dbReference type="KEGG" id="hds:HSR122_3016"/>
<accession>A0A897NG19</accession>
<feature type="transmembrane region" description="Helical" evidence="1">
    <location>
        <begin position="69"/>
        <end position="88"/>
    </location>
</feature>
<keyword evidence="3" id="KW-1185">Reference proteome</keyword>